<evidence type="ECO:0000313" key="3">
    <source>
        <dbReference type="EMBL" id="WND02849.1"/>
    </source>
</evidence>
<dbReference type="PANTHER" id="PTHR11533:SF174">
    <property type="entry name" value="PUROMYCIN-SENSITIVE AMINOPEPTIDASE-RELATED"/>
    <property type="match status" value="1"/>
</dbReference>
<proteinExistence type="predicted"/>
<dbReference type="CDD" id="cd09604">
    <property type="entry name" value="M1_APN_like"/>
    <property type="match status" value="1"/>
</dbReference>
<dbReference type="AlphaFoldDB" id="A0AA52EIC5"/>
<dbReference type="EMBL" id="CP123872">
    <property type="protein sequence ID" value="WND02849.1"/>
    <property type="molecule type" value="Genomic_DNA"/>
</dbReference>
<keyword evidence="1" id="KW-0732">Signal</keyword>
<dbReference type="EC" id="3.4.11.-" evidence="3"/>
<dbReference type="InterPro" id="IPR050344">
    <property type="entry name" value="Peptidase_M1_aminopeptidases"/>
</dbReference>
<dbReference type="Proteomes" id="UP001268683">
    <property type="component" value="Chromosome"/>
</dbReference>
<feature type="signal peptide" evidence="1">
    <location>
        <begin position="1"/>
        <end position="24"/>
    </location>
</feature>
<keyword evidence="3" id="KW-0031">Aminopeptidase</keyword>
<reference evidence="3" key="1">
    <citation type="submission" date="2023-04" db="EMBL/GenBank/DDBJ databases">
        <title>Complete genome sequence of Temperatibacter marinus.</title>
        <authorList>
            <person name="Rong J.-C."/>
            <person name="Yi M.-L."/>
            <person name="Zhao Q."/>
        </authorList>
    </citation>
    <scope>NUCLEOTIDE SEQUENCE</scope>
    <source>
        <strain evidence="3">NBRC 110045</strain>
    </source>
</reference>
<feature type="chain" id="PRO_5041289421" evidence="1">
    <location>
        <begin position="25"/>
        <end position="806"/>
    </location>
</feature>
<sequence length="806" mass="93854">MHNIVAKALLTVVVGVSLTLSAVADTGSGAKRFKQLTKDLPSPNVYRDASGAPGPMYWQQRADYKIKVTLDEKNRRIIGSETIKYTNNSPLNLRYIWIQLDQNRFNKDSIQNRTSTSSRDRLSYGALDAHYMKNDIDFGQKIRAVKSGGKDLPYVINDTQMRIDLPKALKKGQTISFSIDWDYNIIQEAVVGGRNGFEHFEKNDTYIYFMAQWFPRLSAFTDYTGWQNKQFLGRGEFALEFGDYDVEITVPADHVVSSTGVLTNAKNVLTKEQYQRFEESKKATKPMYIVTPEEALENEKEGTDKSVTWKISAKNVRDFAWSSSRKYVWDAMNHKQQQTDAEYPDVHVMSFYPQEAMPIWNMYSSHAVAHTMDVYSKMSFPYPYPTAQSVNTWAGGGMEYPMITFNGYRPTDEEKLEDRTYTRRAKYGLIGVIIHEIGHIYFPMVVNSDERRWTWMDEGLNTFLEYITEIEWEENYPAFGNEVNILDYIDTYMKSDYQVPIMTQSDSVIAFGPNAYSKPASALIVLRETVMGRELFDHAFREYSNRWKFKRPTPADFFRTMEDASGVDLDWFWRGWFFTTDHVDVAINDVREYRISTQNPEVEFDFKRKEWNAQRPEPVQQSRNRQDVGKLYIQDKPELLDFYNKNDQFLVTNKDRNKYNSFLEKLKGRDKATYERALKENPYIYFVDFANKGGIPSPLPVTFHYVDGTTSEMMIPAEIWRYDSDKVSKMFIFNKALAKVTLDDKHQTADVDYKNNSFPQAISKSRLELYKYKRSRKNLMKDALEKLKKEKAAAEETKQVPLTQTN</sequence>
<gene>
    <name evidence="3" type="ORF">QGN29_00545</name>
</gene>
<dbReference type="SUPFAM" id="SSF55486">
    <property type="entry name" value="Metalloproteases ('zincins'), catalytic domain"/>
    <property type="match status" value="1"/>
</dbReference>
<evidence type="ECO:0000313" key="4">
    <source>
        <dbReference type="Proteomes" id="UP001268683"/>
    </source>
</evidence>
<evidence type="ECO:0000259" key="2">
    <source>
        <dbReference type="Pfam" id="PF01433"/>
    </source>
</evidence>
<dbReference type="GO" id="GO:0005737">
    <property type="term" value="C:cytoplasm"/>
    <property type="evidence" value="ECO:0007669"/>
    <property type="project" value="TreeGrafter"/>
</dbReference>
<dbReference type="GO" id="GO:0008270">
    <property type="term" value="F:zinc ion binding"/>
    <property type="evidence" value="ECO:0007669"/>
    <property type="project" value="InterPro"/>
</dbReference>
<dbReference type="GO" id="GO:0005615">
    <property type="term" value="C:extracellular space"/>
    <property type="evidence" value="ECO:0007669"/>
    <property type="project" value="TreeGrafter"/>
</dbReference>
<keyword evidence="4" id="KW-1185">Reference proteome</keyword>
<dbReference type="Pfam" id="PF01433">
    <property type="entry name" value="Peptidase_M1"/>
    <property type="match status" value="1"/>
</dbReference>
<dbReference type="KEGG" id="tmk:QGN29_00545"/>
<name>A0AA52EIC5_9PROT</name>
<dbReference type="InterPro" id="IPR027268">
    <property type="entry name" value="Peptidase_M4/M1_CTD_sf"/>
</dbReference>
<organism evidence="3 4">
    <name type="scientific">Temperatibacter marinus</name>
    <dbReference type="NCBI Taxonomy" id="1456591"/>
    <lineage>
        <taxon>Bacteria</taxon>
        <taxon>Pseudomonadati</taxon>
        <taxon>Pseudomonadota</taxon>
        <taxon>Alphaproteobacteria</taxon>
        <taxon>Kordiimonadales</taxon>
        <taxon>Temperatibacteraceae</taxon>
        <taxon>Temperatibacter</taxon>
    </lineage>
</organism>
<feature type="domain" description="Peptidase M1 membrane alanine aminopeptidase" evidence="2">
    <location>
        <begin position="370"/>
        <end position="576"/>
    </location>
</feature>
<dbReference type="RefSeq" id="WP_310798688.1">
    <property type="nucleotide sequence ID" value="NZ_CP123872.1"/>
</dbReference>
<dbReference type="Gene3D" id="1.10.390.10">
    <property type="entry name" value="Neutral Protease Domain 2"/>
    <property type="match status" value="1"/>
</dbReference>
<keyword evidence="3" id="KW-0645">Protease</keyword>
<dbReference type="InterPro" id="IPR014782">
    <property type="entry name" value="Peptidase_M1_dom"/>
</dbReference>
<protein>
    <submittedName>
        <fullName evidence="3">M1 family metallopeptidase</fullName>
        <ecNumber evidence="3">3.4.11.-</ecNumber>
    </submittedName>
</protein>
<dbReference type="GO" id="GO:0070006">
    <property type="term" value="F:metalloaminopeptidase activity"/>
    <property type="evidence" value="ECO:0007669"/>
    <property type="project" value="TreeGrafter"/>
</dbReference>
<accession>A0AA52EIC5</accession>
<dbReference type="GO" id="GO:0016020">
    <property type="term" value="C:membrane"/>
    <property type="evidence" value="ECO:0007669"/>
    <property type="project" value="TreeGrafter"/>
</dbReference>
<dbReference type="GO" id="GO:0042277">
    <property type="term" value="F:peptide binding"/>
    <property type="evidence" value="ECO:0007669"/>
    <property type="project" value="TreeGrafter"/>
</dbReference>
<dbReference type="GO" id="GO:0043171">
    <property type="term" value="P:peptide catabolic process"/>
    <property type="evidence" value="ECO:0007669"/>
    <property type="project" value="TreeGrafter"/>
</dbReference>
<keyword evidence="3" id="KW-0378">Hydrolase</keyword>
<evidence type="ECO:0000256" key="1">
    <source>
        <dbReference type="SAM" id="SignalP"/>
    </source>
</evidence>
<dbReference type="PANTHER" id="PTHR11533">
    <property type="entry name" value="PROTEASE M1 ZINC METALLOPROTEASE"/>
    <property type="match status" value="1"/>
</dbReference>